<reference evidence="4" key="1">
    <citation type="journal article" date="2021" name="Sci. Rep.">
        <title>Diploid genomic architecture of Nitzschia inconspicua, an elite biomass production diatom.</title>
        <authorList>
            <person name="Oliver A."/>
            <person name="Podell S."/>
            <person name="Pinowska A."/>
            <person name="Traller J.C."/>
            <person name="Smith S.R."/>
            <person name="McClure R."/>
            <person name="Beliaev A."/>
            <person name="Bohutskyi P."/>
            <person name="Hill E.A."/>
            <person name="Rabines A."/>
            <person name="Zheng H."/>
            <person name="Allen L.Z."/>
            <person name="Kuo A."/>
            <person name="Grigoriev I.V."/>
            <person name="Allen A.E."/>
            <person name="Hazlebeck D."/>
            <person name="Allen E.E."/>
        </authorList>
    </citation>
    <scope>NUCLEOTIDE SEQUENCE</scope>
    <source>
        <strain evidence="4">Hildebrandi</strain>
    </source>
</reference>
<dbReference type="GO" id="GO:0016251">
    <property type="term" value="F:RNA polymerase II general transcription initiation factor activity"/>
    <property type="evidence" value="ECO:0007669"/>
    <property type="project" value="TreeGrafter"/>
</dbReference>
<proteinExistence type="predicted"/>
<dbReference type="InterPro" id="IPR001680">
    <property type="entry name" value="WD40_rpt"/>
</dbReference>
<dbReference type="PANTHER" id="PTHR19879">
    <property type="entry name" value="TRANSCRIPTION INITIATION FACTOR TFIID"/>
    <property type="match status" value="1"/>
</dbReference>
<feature type="coiled-coil region" evidence="2">
    <location>
        <begin position="361"/>
        <end position="416"/>
    </location>
</feature>
<dbReference type="GO" id="GO:0005669">
    <property type="term" value="C:transcription factor TFIID complex"/>
    <property type="evidence" value="ECO:0007669"/>
    <property type="project" value="TreeGrafter"/>
</dbReference>
<name>A0A9K3L6H9_9STRA</name>
<reference evidence="4" key="2">
    <citation type="submission" date="2021-04" db="EMBL/GenBank/DDBJ databases">
        <authorList>
            <person name="Podell S."/>
        </authorList>
    </citation>
    <scope>NUCLEOTIDE SEQUENCE</scope>
    <source>
        <strain evidence="4">Hildebrandi</strain>
    </source>
</reference>
<feature type="region of interest" description="Disordered" evidence="3">
    <location>
        <begin position="821"/>
        <end position="841"/>
    </location>
</feature>
<feature type="region of interest" description="Disordered" evidence="3">
    <location>
        <begin position="638"/>
        <end position="674"/>
    </location>
</feature>
<feature type="compositionally biased region" description="Basic and acidic residues" evidence="3">
    <location>
        <begin position="60"/>
        <end position="71"/>
    </location>
</feature>
<feature type="repeat" description="WD" evidence="1">
    <location>
        <begin position="1007"/>
        <end position="1034"/>
    </location>
</feature>
<feature type="region of interest" description="Disordered" evidence="3">
    <location>
        <begin position="60"/>
        <end position="104"/>
    </location>
</feature>
<accession>A0A9K3L6H9</accession>
<feature type="compositionally biased region" description="Basic and acidic residues" evidence="3">
    <location>
        <begin position="134"/>
        <end position="146"/>
    </location>
</feature>
<feature type="compositionally biased region" description="Basic and acidic residues" evidence="3">
    <location>
        <begin position="230"/>
        <end position="249"/>
    </location>
</feature>
<feature type="region of interest" description="Disordered" evidence="3">
    <location>
        <begin position="128"/>
        <end position="150"/>
    </location>
</feature>
<dbReference type="SMART" id="SM00320">
    <property type="entry name" value="WD40"/>
    <property type="match status" value="6"/>
</dbReference>
<keyword evidence="1" id="KW-0853">WD repeat</keyword>
<dbReference type="Proteomes" id="UP000693970">
    <property type="component" value="Unassembled WGS sequence"/>
</dbReference>
<evidence type="ECO:0000313" key="5">
    <source>
        <dbReference type="Proteomes" id="UP000693970"/>
    </source>
</evidence>
<evidence type="ECO:0000256" key="2">
    <source>
        <dbReference type="SAM" id="Coils"/>
    </source>
</evidence>
<gene>
    <name evidence="4" type="ORF">IV203_001109</name>
</gene>
<evidence type="ECO:0000256" key="1">
    <source>
        <dbReference type="PROSITE-ProRule" id="PRU00221"/>
    </source>
</evidence>
<dbReference type="PROSITE" id="PS00678">
    <property type="entry name" value="WD_REPEATS_1"/>
    <property type="match status" value="2"/>
</dbReference>
<dbReference type="EMBL" id="JAGRRH010000015">
    <property type="protein sequence ID" value="KAG7356423.1"/>
    <property type="molecule type" value="Genomic_DNA"/>
</dbReference>
<dbReference type="OrthoDB" id="10266330at2759"/>
<dbReference type="PANTHER" id="PTHR19879:SF1">
    <property type="entry name" value="CANNONBALL-RELATED"/>
    <property type="match status" value="1"/>
</dbReference>
<protein>
    <submittedName>
        <fullName evidence="4">WD repeat-containing protein</fullName>
    </submittedName>
</protein>
<dbReference type="CDD" id="cd00200">
    <property type="entry name" value="WD40"/>
    <property type="match status" value="1"/>
</dbReference>
<keyword evidence="2" id="KW-0175">Coiled coil</keyword>
<evidence type="ECO:0000256" key="3">
    <source>
        <dbReference type="SAM" id="MobiDB-lite"/>
    </source>
</evidence>
<dbReference type="Pfam" id="PF00400">
    <property type="entry name" value="WD40"/>
    <property type="match status" value="4"/>
</dbReference>
<feature type="repeat" description="WD" evidence="1">
    <location>
        <begin position="745"/>
        <end position="770"/>
    </location>
</feature>
<feature type="region of interest" description="Disordered" evidence="3">
    <location>
        <begin position="1"/>
        <end position="22"/>
    </location>
</feature>
<dbReference type="AlphaFoldDB" id="A0A9K3L6H9"/>
<evidence type="ECO:0000313" key="4">
    <source>
        <dbReference type="EMBL" id="KAG7356423.1"/>
    </source>
</evidence>
<feature type="repeat" description="WD" evidence="1">
    <location>
        <begin position="899"/>
        <end position="940"/>
    </location>
</feature>
<sequence length="1087" mass="118082">MSSVKSAGASTTPGTPGSSTTNASVAVANDVAATTAVTDQAVLEYLKSKGMSNAVLELTEKLKTEPKKESGSEVTPAGAAPTPERLGQLREQLETEDEVARSQRTTLSKVTGGGFGYDLDAAVPIAQWGVPDKPLPDDPNEKDPTKQPRRQLGLAEAKAYLDAFCALQVWVLSLPEDTNGGWQPQTENVVAKAYAVLTANGNKSKTNDSSAPDAAAAAESAAASTTTSGEEQKNDNNTNDEKKESDSSTRKAMLSNVISELIKPAAPLDNSASYPIPISAKPELLSVSFALLVHTYCELLEVGMESTAHVLRDAFKPVYDPIYGEQYKDLYQCTTTEEIVKLNTHNSQHMEALQNLRQILLQIAQIQIAQIQSKAEDLSNANFTDQARIQARSKKLQEYNQTIGLLQQRHTELSQRASTAFERMHDMPFLRRARAVRWQITMSNTTYAMLCQFLSSAGAGVDDTSMLAMSTLLQCKCELHIERRDPLPFTPAVVLDDNALASMSTTSRERYKYLNQDTPVQWAAPVARSSRTGEKDDRPFPKFHLEQEYDDERSARRGKRIVEFNRAIVVNGFRRLEALERKRDYEVMSKTRDTKPPTRASTDCEEAVEVDLKRIPAANPLEPSILLSTLCANQVRKRDSLTKTSKTRGRSGSMGGATDRTATSSKTGAPGPARFSEFAWEESGIGITCAKLCQPDGRKVAIGCDDAGIRVWNLLEDLPIDNGTTQSMAGDAGQILLGHKNGFPVFDVSWNRDGRCLLSAGGDGSIRLWDTDAQGTFGEVIPSSSIKGSTGAAKGTLPTISTTKKGTVSSAAAKEAMNKANANVEKARRQPDMSVPGLKPETRRYTSGAALAVYRGHAPNTPIWSVSWAPCGYYFASAGSDATARLWTTDRPVPVRLFTGHTSNSVHSVVFHPNCNYVLTGGEDKTVRLWDIQTGRCVRLLNGCPAGIHKVEIDPSGQYAVGADLLGTVHLWDLATGKKMTELKGVKPIVRATPSGNGLQRTPVSMLHCLAFSACGTALATGGDDRCVRIWDIRKVTTNPFPVMGIPHKSFNTRRTMILDLQYSKRNLLMGVGKYISVIPAINTISD</sequence>
<feature type="repeat" description="WD" evidence="1">
    <location>
        <begin position="856"/>
        <end position="887"/>
    </location>
</feature>
<dbReference type="GO" id="GO:0006367">
    <property type="term" value="P:transcription initiation at RNA polymerase II promoter"/>
    <property type="evidence" value="ECO:0007669"/>
    <property type="project" value="TreeGrafter"/>
</dbReference>
<feature type="compositionally biased region" description="Basic and acidic residues" evidence="3">
    <location>
        <begin position="87"/>
        <end position="101"/>
    </location>
</feature>
<feature type="region of interest" description="Disordered" evidence="3">
    <location>
        <begin position="203"/>
        <end position="250"/>
    </location>
</feature>
<dbReference type="PROSITE" id="PS50082">
    <property type="entry name" value="WD_REPEATS_2"/>
    <property type="match status" value="4"/>
</dbReference>
<organism evidence="4 5">
    <name type="scientific">Nitzschia inconspicua</name>
    <dbReference type="NCBI Taxonomy" id="303405"/>
    <lineage>
        <taxon>Eukaryota</taxon>
        <taxon>Sar</taxon>
        <taxon>Stramenopiles</taxon>
        <taxon>Ochrophyta</taxon>
        <taxon>Bacillariophyta</taxon>
        <taxon>Bacillariophyceae</taxon>
        <taxon>Bacillariophycidae</taxon>
        <taxon>Bacillariales</taxon>
        <taxon>Bacillariaceae</taxon>
        <taxon>Nitzschia</taxon>
    </lineage>
</organism>
<comment type="caution">
    <text evidence="4">The sequence shown here is derived from an EMBL/GenBank/DDBJ whole genome shotgun (WGS) entry which is preliminary data.</text>
</comment>
<dbReference type="InterPro" id="IPR019775">
    <property type="entry name" value="WD40_repeat_CS"/>
</dbReference>
<dbReference type="PROSITE" id="PS50294">
    <property type="entry name" value="WD_REPEATS_REGION"/>
    <property type="match status" value="2"/>
</dbReference>
<keyword evidence="5" id="KW-1185">Reference proteome</keyword>
<feature type="compositionally biased region" description="Low complexity" evidence="3">
    <location>
        <begin position="209"/>
        <end position="228"/>
    </location>
</feature>